<reference evidence="2" key="2">
    <citation type="submission" date="2021-12" db="EMBL/GenBank/DDBJ databases">
        <title>Resequencing data analysis of finger millet.</title>
        <authorList>
            <person name="Hatakeyama M."/>
            <person name="Aluri S."/>
            <person name="Balachadran M.T."/>
            <person name="Sivarajan S.R."/>
            <person name="Poveda L."/>
            <person name="Shimizu-Inatsugi R."/>
            <person name="Schlapbach R."/>
            <person name="Sreeman S.M."/>
            <person name="Shimizu K.K."/>
        </authorList>
    </citation>
    <scope>NUCLEOTIDE SEQUENCE</scope>
</reference>
<evidence type="ECO:0000313" key="2">
    <source>
        <dbReference type="EMBL" id="GJM99034.1"/>
    </source>
</evidence>
<dbReference type="Proteomes" id="UP001054889">
    <property type="component" value="Unassembled WGS sequence"/>
</dbReference>
<feature type="region of interest" description="Disordered" evidence="1">
    <location>
        <begin position="1"/>
        <end position="46"/>
    </location>
</feature>
<gene>
    <name evidence="2" type="primary">ga16094</name>
    <name evidence="2" type="ORF">PR202_ga16094</name>
</gene>
<feature type="compositionally biased region" description="Basic and acidic residues" evidence="1">
    <location>
        <begin position="111"/>
        <end position="123"/>
    </location>
</feature>
<proteinExistence type="predicted"/>
<organism evidence="2 3">
    <name type="scientific">Eleusine coracana subsp. coracana</name>
    <dbReference type="NCBI Taxonomy" id="191504"/>
    <lineage>
        <taxon>Eukaryota</taxon>
        <taxon>Viridiplantae</taxon>
        <taxon>Streptophyta</taxon>
        <taxon>Embryophyta</taxon>
        <taxon>Tracheophyta</taxon>
        <taxon>Spermatophyta</taxon>
        <taxon>Magnoliopsida</taxon>
        <taxon>Liliopsida</taxon>
        <taxon>Poales</taxon>
        <taxon>Poaceae</taxon>
        <taxon>PACMAD clade</taxon>
        <taxon>Chloridoideae</taxon>
        <taxon>Cynodonteae</taxon>
        <taxon>Eleusininae</taxon>
        <taxon>Eleusine</taxon>
    </lineage>
</organism>
<sequence length="153" mass="16511">MPTDDDVFQAGPRHLPCVGPHRRLLPRRRQDVQSPPPRARRPLASVQGVAVRVHGREHGELDHHRGHAGAHVRVHAPLHVPRRAARVGPPGGPEDGGGGAPACGGRPVRGGHAEADVRGDPVRRRLHVHGAVHLDVRRGARVPQAQHQVPRVP</sequence>
<dbReference type="EMBL" id="BQKI01000007">
    <property type="protein sequence ID" value="GJM99034.1"/>
    <property type="molecule type" value="Genomic_DNA"/>
</dbReference>
<dbReference type="AlphaFoldDB" id="A0AAV5CMB5"/>
<comment type="caution">
    <text evidence="2">The sequence shown here is derived from an EMBL/GenBank/DDBJ whole genome shotgun (WGS) entry which is preliminary data.</text>
</comment>
<evidence type="ECO:0000256" key="1">
    <source>
        <dbReference type="SAM" id="MobiDB-lite"/>
    </source>
</evidence>
<reference evidence="2" key="1">
    <citation type="journal article" date="2018" name="DNA Res.">
        <title>Multiple hybrid de novo genome assembly of finger millet, an orphan allotetraploid crop.</title>
        <authorList>
            <person name="Hatakeyama M."/>
            <person name="Aluri S."/>
            <person name="Balachadran M.T."/>
            <person name="Sivarajan S.R."/>
            <person name="Patrignani A."/>
            <person name="Gruter S."/>
            <person name="Poveda L."/>
            <person name="Shimizu-Inatsugi R."/>
            <person name="Baeten J."/>
            <person name="Francoijs K.J."/>
            <person name="Nataraja K.N."/>
            <person name="Reddy Y.A.N."/>
            <person name="Phadnis S."/>
            <person name="Ravikumar R.L."/>
            <person name="Schlapbach R."/>
            <person name="Sreeman S.M."/>
            <person name="Shimizu K.K."/>
        </authorList>
    </citation>
    <scope>NUCLEOTIDE SEQUENCE</scope>
</reference>
<feature type="region of interest" description="Disordered" evidence="1">
    <location>
        <begin position="83"/>
        <end position="123"/>
    </location>
</feature>
<evidence type="ECO:0000313" key="3">
    <source>
        <dbReference type="Proteomes" id="UP001054889"/>
    </source>
</evidence>
<accession>A0AAV5CMB5</accession>
<keyword evidence="3" id="KW-1185">Reference proteome</keyword>
<name>A0AAV5CMB5_ELECO</name>
<protein>
    <submittedName>
        <fullName evidence="2">Uncharacterized protein</fullName>
    </submittedName>
</protein>
<feature type="compositionally biased region" description="Gly residues" evidence="1">
    <location>
        <begin position="93"/>
        <end position="102"/>
    </location>
</feature>